<evidence type="ECO:0000313" key="1">
    <source>
        <dbReference type="EMBL" id="MBB4567588.1"/>
    </source>
</evidence>
<dbReference type="RefSeq" id="WP_028750956.1">
    <property type="nucleotide sequence ID" value="NZ_JACIIG010000003.1"/>
</dbReference>
<dbReference type="PROSITE" id="PS51257">
    <property type="entry name" value="PROKAR_LIPOPROTEIN"/>
    <property type="match status" value="1"/>
</dbReference>
<evidence type="ECO:0000313" key="2">
    <source>
        <dbReference type="Proteomes" id="UP000543836"/>
    </source>
</evidence>
<dbReference type="EMBL" id="JACIIG010000003">
    <property type="protein sequence ID" value="MBB4567588.1"/>
    <property type="molecule type" value="Genomic_DNA"/>
</dbReference>
<gene>
    <name evidence="1" type="ORF">GGE60_001691</name>
</gene>
<dbReference type="AlphaFoldDB" id="A0A7W7EKW7"/>
<dbReference type="Proteomes" id="UP000543836">
    <property type="component" value="Unassembled WGS sequence"/>
</dbReference>
<protein>
    <submittedName>
        <fullName evidence="1">Uncharacterized protein</fullName>
    </submittedName>
</protein>
<organism evidence="1 2">
    <name type="scientific">Rhizobium leucaenae</name>
    <dbReference type="NCBI Taxonomy" id="29450"/>
    <lineage>
        <taxon>Bacteria</taxon>
        <taxon>Pseudomonadati</taxon>
        <taxon>Pseudomonadota</taxon>
        <taxon>Alphaproteobacteria</taxon>
        <taxon>Hyphomicrobiales</taxon>
        <taxon>Rhizobiaceae</taxon>
        <taxon>Rhizobium/Agrobacterium group</taxon>
        <taxon>Rhizobium</taxon>
    </lineage>
</organism>
<comment type="caution">
    <text evidence="1">The sequence shown here is derived from an EMBL/GenBank/DDBJ whole genome shotgun (WGS) entry which is preliminary data.</text>
</comment>
<dbReference type="GeneID" id="32529527"/>
<dbReference type="OrthoDB" id="9811083at2"/>
<accession>A0A7W7EKW7</accession>
<name>A0A7W7EKW7_9HYPH</name>
<reference evidence="1 2" key="1">
    <citation type="submission" date="2020-08" db="EMBL/GenBank/DDBJ databases">
        <title>Genomic Encyclopedia of Type Strains, Phase IV (KMG-V): Genome sequencing to study the core and pangenomes of soil and plant-associated prokaryotes.</title>
        <authorList>
            <person name="Whitman W."/>
        </authorList>
    </citation>
    <scope>NUCLEOTIDE SEQUENCE [LARGE SCALE GENOMIC DNA]</scope>
    <source>
        <strain evidence="1 2">SEMIA 492</strain>
    </source>
</reference>
<keyword evidence="2" id="KW-1185">Reference proteome</keyword>
<proteinExistence type="predicted"/>
<sequence length="133" mass="13959">MSLIVSRSLLLGAVLAGCQSIDGGDNLEKGVPYQLNAKEIAAVEKGLHEQLPYEGVLIFGPMTASKDSKGYVSVCGTISSFGGLHGVMDKRPYVGMMVDVKLLFGFVPTVIADDSPTGPSAVILTCRRMGIAI</sequence>